<comment type="caution">
    <text evidence="6">The sequence shown here is derived from an EMBL/GenBank/DDBJ whole genome shotgun (WGS) entry which is preliminary data.</text>
</comment>
<evidence type="ECO:0000256" key="3">
    <source>
        <dbReference type="ARBA" id="ARBA00023242"/>
    </source>
</evidence>
<dbReference type="OrthoDB" id="248320at2759"/>
<proteinExistence type="predicted"/>
<feature type="region of interest" description="Disordered" evidence="4">
    <location>
        <begin position="229"/>
        <end position="251"/>
    </location>
</feature>
<dbReference type="RefSeq" id="XP_058329248.1">
    <property type="nucleotide sequence ID" value="XM_058476358.1"/>
</dbReference>
<dbReference type="Proteomes" id="UP001150941">
    <property type="component" value="Unassembled WGS sequence"/>
</dbReference>
<reference evidence="6" key="2">
    <citation type="journal article" date="2023" name="IMA Fungus">
        <title>Comparative genomic study of the Penicillium genus elucidates a diverse pangenome and 15 lateral gene transfer events.</title>
        <authorList>
            <person name="Petersen C."/>
            <person name="Sorensen T."/>
            <person name="Nielsen M.R."/>
            <person name="Sondergaard T.E."/>
            <person name="Sorensen J.L."/>
            <person name="Fitzpatrick D.A."/>
            <person name="Frisvad J.C."/>
            <person name="Nielsen K.L."/>
        </authorList>
    </citation>
    <scope>NUCLEOTIDE SEQUENCE</scope>
    <source>
        <strain evidence="6">IBT 19713</strain>
    </source>
</reference>
<dbReference type="GO" id="GO:0005643">
    <property type="term" value="C:nuclear pore"/>
    <property type="evidence" value="ECO:0007669"/>
    <property type="project" value="TreeGrafter"/>
</dbReference>
<name>A0A9W9NTD5_9EURO</name>
<dbReference type="GO" id="GO:0006606">
    <property type="term" value="P:protein import into nucleus"/>
    <property type="evidence" value="ECO:0007669"/>
    <property type="project" value="TreeGrafter"/>
</dbReference>
<evidence type="ECO:0000256" key="2">
    <source>
        <dbReference type="ARBA" id="ARBA00022448"/>
    </source>
</evidence>
<feature type="compositionally biased region" description="Basic and acidic residues" evidence="4">
    <location>
        <begin position="240"/>
        <end position="251"/>
    </location>
</feature>
<feature type="compositionally biased region" description="Low complexity" evidence="4">
    <location>
        <begin position="465"/>
        <end position="488"/>
    </location>
</feature>
<organism evidence="6 7">
    <name type="scientific">Penicillium chermesinum</name>
    <dbReference type="NCBI Taxonomy" id="63820"/>
    <lineage>
        <taxon>Eukaryota</taxon>
        <taxon>Fungi</taxon>
        <taxon>Dikarya</taxon>
        <taxon>Ascomycota</taxon>
        <taxon>Pezizomycotina</taxon>
        <taxon>Eurotiomycetes</taxon>
        <taxon>Eurotiomycetidae</taxon>
        <taxon>Eurotiales</taxon>
        <taxon>Aspergillaceae</taxon>
        <taxon>Penicillium</taxon>
    </lineage>
</organism>
<evidence type="ECO:0000256" key="1">
    <source>
        <dbReference type="ARBA" id="ARBA00004123"/>
    </source>
</evidence>
<dbReference type="PANTHER" id="PTHR23193">
    <property type="entry name" value="NUCLEAR PORE COMPLEX PROTEIN NUP"/>
    <property type="match status" value="1"/>
</dbReference>
<feature type="compositionally biased region" description="Basic and acidic residues" evidence="4">
    <location>
        <begin position="1141"/>
        <end position="1151"/>
    </location>
</feature>
<feature type="region of interest" description="Disordered" evidence="4">
    <location>
        <begin position="630"/>
        <end position="1175"/>
    </location>
</feature>
<dbReference type="EMBL" id="JAPQKS010000005">
    <property type="protein sequence ID" value="KAJ5225837.1"/>
    <property type="molecule type" value="Genomic_DNA"/>
</dbReference>
<protein>
    <recommendedName>
        <fullName evidence="5">Nucleoporin Nup159/Nup146 N-terminal domain-containing protein</fullName>
    </recommendedName>
</protein>
<feature type="compositionally biased region" description="Polar residues" evidence="4">
    <location>
        <begin position="1025"/>
        <end position="1035"/>
    </location>
</feature>
<keyword evidence="3" id="KW-0539">Nucleus</keyword>
<evidence type="ECO:0000313" key="7">
    <source>
        <dbReference type="Proteomes" id="UP001150941"/>
    </source>
</evidence>
<dbReference type="InterPro" id="IPR015943">
    <property type="entry name" value="WD40/YVTN_repeat-like_dom_sf"/>
</dbReference>
<comment type="subcellular location">
    <subcellularLocation>
        <location evidence="1">Nucleus</location>
    </subcellularLocation>
</comment>
<feature type="compositionally biased region" description="Polar residues" evidence="4">
    <location>
        <begin position="1429"/>
        <end position="1444"/>
    </location>
</feature>
<feature type="compositionally biased region" description="Polar residues" evidence="4">
    <location>
        <begin position="1128"/>
        <end position="1137"/>
    </location>
</feature>
<feature type="compositionally biased region" description="Acidic residues" evidence="4">
    <location>
        <begin position="1163"/>
        <end position="1174"/>
    </location>
</feature>
<dbReference type="InterPro" id="IPR026054">
    <property type="entry name" value="Nucleoporin"/>
</dbReference>
<dbReference type="Pfam" id="PF16755">
    <property type="entry name" value="Beta-prop_NUP159_NUP214"/>
    <property type="match status" value="1"/>
</dbReference>
<dbReference type="GO" id="GO:0008139">
    <property type="term" value="F:nuclear localization sequence binding"/>
    <property type="evidence" value="ECO:0007669"/>
    <property type="project" value="TreeGrafter"/>
</dbReference>
<evidence type="ECO:0000313" key="6">
    <source>
        <dbReference type="EMBL" id="KAJ5225837.1"/>
    </source>
</evidence>
<dbReference type="PANTHER" id="PTHR23193:SF23">
    <property type="entry name" value="NUCLEAR PORE COMPLEX PROTEIN NUP153"/>
    <property type="match status" value="1"/>
</dbReference>
<feature type="compositionally biased region" description="Polar residues" evidence="4">
    <location>
        <begin position="679"/>
        <end position="697"/>
    </location>
</feature>
<accession>A0A9W9NTD5</accession>
<evidence type="ECO:0000256" key="4">
    <source>
        <dbReference type="SAM" id="MobiDB-lite"/>
    </source>
</evidence>
<dbReference type="GO" id="GO:0006405">
    <property type="term" value="P:RNA export from nucleus"/>
    <property type="evidence" value="ECO:0007669"/>
    <property type="project" value="TreeGrafter"/>
</dbReference>
<feature type="compositionally biased region" description="Low complexity" evidence="4">
    <location>
        <begin position="545"/>
        <end position="563"/>
    </location>
</feature>
<dbReference type="Gene3D" id="2.130.10.10">
    <property type="entry name" value="YVTN repeat-like/Quinoprotein amine dehydrogenase"/>
    <property type="match status" value="1"/>
</dbReference>
<sequence length="1522" mass="158296">MSFGGFGTSNMSGAGTSAELGPQLSDVFTDEVGFKGLSGDANIRFLPTPWPKDSLPAPTSSLLAVAQTQGLVVGAGPDSLVVAPADSVRKAIEAPAGDDQSKTKAFQPQATIAIPARPTHIAFTADDSALILATENGSQISVFQTTSLSQNNAQPALSVPTNGASIRALVPNPDPTSTLVALVTVNGELLVADLKAGNLLSGANGPVLRNGVSSVAWSNKGKQLLAGLADGSGDQMTPDGTRKDQIPRPSDLEGEYHVSSVAWLENDVFFMVYTPNTSEDDMGQNPESFYYIITRRKGSPFLIQRLPGICSTMGFEMKRSPAYNFIVRLRDYKPHLKDVLMVASTASTDVGLITRSEQPLADDETSKGLAGQFTTTEVNDDGKRASIPLKDLDEETSVIGLAADLSCSETVLSPILGADISESATPLPGLFLLNNEGVLSAWWFIYSEAIRQKVPYVGLSSVPSSQATAPAAPAAPAQQTPAFGQPAFGSSTSSQTAPALGAPASQPAFGKSSFGSPSPFGASAFGKPAGGGAAFGSPSTMGATAFGKPSSPGSFGSPGAVPAFGKPSFGTPSTPAQPKFGASGFGTAASPFGNPGNPNPTKSLLGSGSGAAGAGFSSFSTGAGAGGGFSGFAAAAKPGESPFAKKSSGPPSGEASTGSPFANSGASAFAKAGSSTTFGASTESKTAFMPSNSTQVKNPFGGGGSNGFVLGSTFKPDGTAASDEPKSDKPSSGSFSFGLSVDDMVSSPNKTSPAPDAMDDMEDADKPAEGSAKTEPTSIFGNSKLLANDTPVNPFAKANTPPGKSLFGSQDTDVSKTPSTESTKSPLSLFGNNASTSATSQASSTQNQVTSPASIPSDKTATPMRETSTPTFSSFLDAPLPPDPTSRDSYAPGDTSASSNVSKSSKETKPGGLVPPPDSSSQKKPTPKADNASPPPEFIDEKPASEPEDAPLPPDFMSKPKKESSPSAPTKEASLLPEAPSSEAKTVPAEEAAPLPDGSDADSENDSHESDFSDSGEEITHDETNVPSPKLSESSFAGLSDKGSGGGIFGGFSKPAAKQAQPPRQLFGEIPKQPLLPPPGPVAQNGREPYRSPSPTRTTSKKGPFFGRPEKSKEAAAAGTALTARKASLSQLAQRNGQLRKPQDADQDHARLHQAAQQRRDEEEALSLSDDDEDERLRADLARPIEPVSTLDPFLPHQSYTGDTTKPGIPGMVERMYRDINAMIDTLGINARSLESFLLHEQPPQPSDPGNWIKILESEQPTDLLDEKFTLQDISNLDEIFAALTVALEKGRVQGVEEKLEQGRELLTKDIVALRGQCASIRKTLDTYTDSAAILVAPLPSEHAALQQELRTEFTRIQGRLAEAEEGVSLLRAKIADIPRTDGDASRHSMKRPTVEAVASTISTMMSMAERKSSDIDVLEAQMRKLGVDTTSPAPASREGSSIDGSAYHTPDSASRALNFRNSINGSAKTTRLRSVEGASSIIAPEETAQWNIKTERRRRLVGSLKSALEKKELKVRSADDL</sequence>
<feature type="region of interest" description="Disordered" evidence="4">
    <location>
        <begin position="465"/>
        <end position="513"/>
    </location>
</feature>
<evidence type="ECO:0000259" key="5">
    <source>
        <dbReference type="Pfam" id="PF16755"/>
    </source>
</evidence>
<keyword evidence="2" id="KW-0813">Transport</keyword>
<feature type="region of interest" description="Disordered" evidence="4">
    <location>
        <begin position="545"/>
        <end position="612"/>
    </location>
</feature>
<keyword evidence="7" id="KW-1185">Reference proteome</keyword>
<dbReference type="GeneID" id="83203661"/>
<reference evidence="6" key="1">
    <citation type="submission" date="2022-11" db="EMBL/GenBank/DDBJ databases">
        <authorList>
            <person name="Petersen C."/>
        </authorList>
    </citation>
    <scope>NUCLEOTIDE SEQUENCE</scope>
    <source>
        <strain evidence="6">IBT 19713</strain>
    </source>
</reference>
<feature type="compositionally biased region" description="Polar residues" evidence="4">
    <location>
        <begin position="849"/>
        <end position="874"/>
    </location>
</feature>
<feature type="compositionally biased region" description="Low complexity" evidence="4">
    <location>
        <begin position="664"/>
        <end position="678"/>
    </location>
</feature>
<feature type="domain" description="Nucleoporin Nup159/Nup146 N-terminal" evidence="5">
    <location>
        <begin position="56"/>
        <end position="439"/>
    </location>
</feature>
<dbReference type="GO" id="GO:0017056">
    <property type="term" value="F:structural constituent of nuclear pore"/>
    <property type="evidence" value="ECO:0007669"/>
    <property type="project" value="TreeGrafter"/>
</dbReference>
<feature type="compositionally biased region" description="Low complexity" evidence="4">
    <location>
        <begin position="1115"/>
        <end position="1127"/>
    </location>
</feature>
<dbReference type="FunFam" id="2.130.10.10:FF:000645">
    <property type="entry name" value="Putative nuclear pore complex subunit Nup159"/>
    <property type="match status" value="1"/>
</dbReference>
<feature type="compositionally biased region" description="Low complexity" evidence="4">
    <location>
        <begin position="815"/>
        <end position="848"/>
    </location>
</feature>
<gene>
    <name evidence="6" type="ORF">N7468_007062</name>
</gene>
<feature type="region of interest" description="Disordered" evidence="4">
    <location>
        <begin position="1427"/>
        <end position="1450"/>
    </location>
</feature>
<dbReference type="InterPro" id="IPR039462">
    <property type="entry name" value="Nup159/Nup146_N"/>
</dbReference>
<dbReference type="SUPFAM" id="SSF117289">
    <property type="entry name" value="Nucleoporin domain"/>
    <property type="match status" value="1"/>
</dbReference>